<dbReference type="HOGENOM" id="CLU_380685_0_0_0"/>
<evidence type="ECO:0000256" key="2">
    <source>
        <dbReference type="ARBA" id="ARBA00022527"/>
    </source>
</evidence>
<dbReference type="PANTHER" id="PTHR43289:SF6">
    <property type="entry name" value="SERINE_THREONINE-PROTEIN KINASE NEKL-3"/>
    <property type="match status" value="1"/>
</dbReference>
<evidence type="ECO:0000259" key="10">
    <source>
        <dbReference type="PROSITE" id="PS50011"/>
    </source>
</evidence>
<dbReference type="Proteomes" id="UP000004358">
    <property type="component" value="Unassembled WGS sequence"/>
</dbReference>
<dbReference type="FunFam" id="1.10.510.10:FF:000021">
    <property type="entry name" value="Serine/threonine protein kinase"/>
    <property type="match status" value="1"/>
</dbReference>
<dbReference type="GO" id="GO:0004674">
    <property type="term" value="F:protein serine/threonine kinase activity"/>
    <property type="evidence" value="ECO:0007669"/>
    <property type="project" value="UniProtKB-KW"/>
</dbReference>
<dbReference type="EMBL" id="AANZ01000008">
    <property type="protein sequence ID" value="EAQ80647.1"/>
    <property type="molecule type" value="Genomic_DNA"/>
</dbReference>
<dbReference type="Gene3D" id="3.30.200.20">
    <property type="entry name" value="Phosphorylase Kinase, domain 1"/>
    <property type="match status" value="1"/>
</dbReference>
<comment type="caution">
    <text evidence="11">The sequence shown here is derived from an EMBL/GenBank/DDBJ whole genome shotgun (WGS) entry which is preliminary data.</text>
</comment>
<dbReference type="Gene3D" id="1.10.510.10">
    <property type="entry name" value="Transferase(Phosphotransferase) domain 1"/>
    <property type="match status" value="1"/>
</dbReference>
<dbReference type="eggNOG" id="COG0515">
    <property type="taxonomic scope" value="Bacteria"/>
</dbReference>
<evidence type="ECO:0000256" key="3">
    <source>
        <dbReference type="ARBA" id="ARBA00022679"/>
    </source>
</evidence>
<name>A3ZSI7_9BACT</name>
<gene>
    <name evidence="11" type="ORF">DSM3645_14915</name>
</gene>
<sequence>MTIDQRILDLIIQWEAAAASGRTIDIDRLAAGDAHLALQLQRHISDLEKVAWLNQEEQVDAKLDLPNPATLRSVMLLPEDLGLDVLRENLERSELIDADILADLFQSSHAKSDLQLCSYLVESGLLTRFQLRAIAHGTIRGLNLGRYVILDKIGEGGMGQVFKAHHRRMARVVALKVLPRDVMTQHQAMDRFEQEVQVAAQLHHKNIVRAYDADEAEGLHFFVMEYVEGCDLNSVVRSDGPLPIEQAVDCVLQTAHGLEYAHGVGLVHRDIKPANLLRDQNGVVKILDMGIARLRQPGKFEASLTQDGTVMGTVDFMAPEQAISSKSVTPQADLYSLGCTLYYLLTGRPPFGGDTLMVKLLAHREQTPPKLSALRADVPPELEQIYQKCLAKSPLDRYLTAKDLIIDLQRIEPCIDGLIREARVPPLPASDAEIDTTPTGLLETLPRLGSDWVREPIGANPERKRRLLYGGLMGAALALVGWIGFSFFGAPNEPGPLEIKTPPIAAGTSASASPPQTPLSEPSDAAVMRDLSNHSQIDLLSRLKLPDHAVAGKWEKRGTGIVGADARRSRLMLPYSPQGSYRIQMEFTRLNGNDLIGLHLPVDESSCELILSGWGGDPLGSGLRMIDAANIIEYPPSHPAIAKDITLDVGVRNVLDVRINVGASHQVKITAKLGDRTILDWQGSSKSLSCSSLWPFPSEQALGLLVFESTYEIHSLQWSPLESGVGE</sequence>
<dbReference type="EC" id="2.7.11.1" evidence="1"/>
<dbReference type="PANTHER" id="PTHR43289">
    <property type="entry name" value="MITOGEN-ACTIVATED PROTEIN KINASE KINASE KINASE 20-RELATED"/>
    <property type="match status" value="1"/>
</dbReference>
<feature type="compositionally biased region" description="Polar residues" evidence="8">
    <location>
        <begin position="508"/>
        <end position="520"/>
    </location>
</feature>
<evidence type="ECO:0000256" key="4">
    <source>
        <dbReference type="ARBA" id="ARBA00022741"/>
    </source>
</evidence>
<feature type="region of interest" description="Disordered" evidence="8">
    <location>
        <begin position="502"/>
        <end position="522"/>
    </location>
</feature>
<keyword evidence="3" id="KW-0808">Transferase</keyword>
<dbReference type="Pfam" id="PF00069">
    <property type="entry name" value="Pkinase"/>
    <property type="match status" value="1"/>
</dbReference>
<dbReference type="PROSITE" id="PS50011">
    <property type="entry name" value="PROTEIN_KINASE_DOM"/>
    <property type="match status" value="1"/>
</dbReference>
<feature type="transmembrane region" description="Helical" evidence="9">
    <location>
        <begin position="467"/>
        <end position="490"/>
    </location>
</feature>
<dbReference type="SUPFAM" id="SSF56112">
    <property type="entry name" value="Protein kinase-like (PK-like)"/>
    <property type="match status" value="1"/>
</dbReference>
<feature type="binding site" evidence="7">
    <location>
        <position position="176"/>
    </location>
    <ligand>
        <name>ATP</name>
        <dbReference type="ChEBI" id="CHEBI:30616"/>
    </ligand>
</feature>
<evidence type="ECO:0000256" key="8">
    <source>
        <dbReference type="SAM" id="MobiDB-lite"/>
    </source>
</evidence>
<dbReference type="SMART" id="SM00220">
    <property type="entry name" value="S_TKc"/>
    <property type="match status" value="1"/>
</dbReference>
<keyword evidence="9" id="KW-1133">Transmembrane helix</keyword>
<dbReference type="CDD" id="cd14014">
    <property type="entry name" value="STKc_PknB_like"/>
    <property type="match status" value="1"/>
</dbReference>
<dbReference type="InterPro" id="IPR000719">
    <property type="entry name" value="Prot_kinase_dom"/>
</dbReference>
<dbReference type="STRING" id="314230.DSM3645_14915"/>
<evidence type="ECO:0000256" key="9">
    <source>
        <dbReference type="SAM" id="Phobius"/>
    </source>
</evidence>
<evidence type="ECO:0000256" key="5">
    <source>
        <dbReference type="ARBA" id="ARBA00022777"/>
    </source>
</evidence>
<dbReference type="InterPro" id="IPR011009">
    <property type="entry name" value="Kinase-like_dom_sf"/>
</dbReference>
<keyword evidence="2 11" id="KW-0723">Serine/threonine-protein kinase</keyword>
<reference evidence="11 12" key="1">
    <citation type="submission" date="2006-02" db="EMBL/GenBank/DDBJ databases">
        <authorList>
            <person name="Amann R."/>
            <person name="Ferriera S."/>
            <person name="Johnson J."/>
            <person name="Kravitz S."/>
            <person name="Halpern A."/>
            <person name="Remington K."/>
            <person name="Beeson K."/>
            <person name="Tran B."/>
            <person name="Rogers Y.-H."/>
            <person name="Friedman R."/>
            <person name="Venter J.C."/>
        </authorList>
    </citation>
    <scope>NUCLEOTIDE SEQUENCE [LARGE SCALE GENOMIC DNA]</scope>
    <source>
        <strain evidence="11 12">DSM 3645</strain>
    </source>
</reference>
<organism evidence="11 12">
    <name type="scientific">Blastopirellula marina DSM 3645</name>
    <dbReference type="NCBI Taxonomy" id="314230"/>
    <lineage>
        <taxon>Bacteria</taxon>
        <taxon>Pseudomonadati</taxon>
        <taxon>Planctomycetota</taxon>
        <taxon>Planctomycetia</taxon>
        <taxon>Pirellulales</taxon>
        <taxon>Pirellulaceae</taxon>
        <taxon>Blastopirellula</taxon>
    </lineage>
</organism>
<protein>
    <recommendedName>
        <fullName evidence="1">non-specific serine/threonine protein kinase</fullName>
        <ecNumber evidence="1">2.7.11.1</ecNumber>
    </recommendedName>
</protein>
<keyword evidence="5 11" id="KW-0418">Kinase</keyword>
<evidence type="ECO:0000313" key="11">
    <source>
        <dbReference type="EMBL" id="EAQ80647.1"/>
    </source>
</evidence>
<keyword evidence="4 7" id="KW-0547">Nucleotide-binding</keyword>
<dbReference type="AlphaFoldDB" id="A3ZSI7"/>
<feature type="domain" description="Protein kinase" evidence="10">
    <location>
        <begin position="147"/>
        <end position="415"/>
    </location>
</feature>
<evidence type="ECO:0000256" key="1">
    <source>
        <dbReference type="ARBA" id="ARBA00012513"/>
    </source>
</evidence>
<dbReference type="PROSITE" id="PS00107">
    <property type="entry name" value="PROTEIN_KINASE_ATP"/>
    <property type="match status" value="1"/>
</dbReference>
<keyword evidence="9" id="KW-0472">Membrane</keyword>
<dbReference type="GO" id="GO:0005524">
    <property type="term" value="F:ATP binding"/>
    <property type="evidence" value="ECO:0007669"/>
    <property type="project" value="UniProtKB-UniRule"/>
</dbReference>
<evidence type="ECO:0000256" key="7">
    <source>
        <dbReference type="PROSITE-ProRule" id="PRU10141"/>
    </source>
</evidence>
<evidence type="ECO:0000256" key="6">
    <source>
        <dbReference type="ARBA" id="ARBA00022840"/>
    </source>
</evidence>
<dbReference type="InterPro" id="IPR017441">
    <property type="entry name" value="Protein_kinase_ATP_BS"/>
</dbReference>
<accession>A3ZSI7</accession>
<keyword evidence="9" id="KW-0812">Transmembrane</keyword>
<proteinExistence type="predicted"/>
<evidence type="ECO:0000313" key="12">
    <source>
        <dbReference type="Proteomes" id="UP000004358"/>
    </source>
</evidence>
<keyword evidence="6 7" id="KW-0067">ATP-binding</keyword>